<name>A0A9P8Q562_WICPI</name>
<gene>
    <name evidence="2" type="ORF">WICPIJ_005813</name>
</gene>
<dbReference type="PANTHER" id="PTHR31749:SF3">
    <property type="entry name" value="KINETOCHORE-ASSOCIATED PROTEIN NSL1 HOMOLOG"/>
    <property type="match status" value="1"/>
</dbReference>
<dbReference type="AlphaFoldDB" id="A0A9P8Q562"/>
<dbReference type="PANTHER" id="PTHR31749">
    <property type="entry name" value="KINETOCHORE-ASSOCIATED PROTEIN NSL1 HOMOLOG"/>
    <property type="match status" value="1"/>
</dbReference>
<evidence type="ECO:0000256" key="1">
    <source>
        <dbReference type="SAM" id="Coils"/>
    </source>
</evidence>
<dbReference type="InterPro" id="IPR013950">
    <property type="entry name" value="Mis14/Nsl1"/>
</dbReference>
<dbReference type="Proteomes" id="UP000774326">
    <property type="component" value="Unassembled WGS sequence"/>
</dbReference>
<sequence length="208" mass="24550">MEYHNKIDINIEDLRKVKQQFIKNASNKIDTYLPEQDNTDSMKAQVVLAVQDFIDRILESSRSSLDINGLLPDEPLKEAMDTISTDSEPFDHLLQKQVRELYREVEEETLKLAQLRRRKPQELRDQYKDSFLSSMSDLESLKKQIESITDQNVDYDEMESKKSAYEKEMMTRIDDIIEEYTSSLQTIQNIKKVSPKSYFLHNVKILKY</sequence>
<keyword evidence="1" id="KW-0175">Coiled coil</keyword>
<dbReference type="GO" id="GO:0000444">
    <property type="term" value="C:MIS12/MIND type complex"/>
    <property type="evidence" value="ECO:0007669"/>
    <property type="project" value="TreeGrafter"/>
</dbReference>
<dbReference type="EMBL" id="JAEUBG010003209">
    <property type="protein sequence ID" value="KAH3683200.1"/>
    <property type="molecule type" value="Genomic_DNA"/>
</dbReference>
<organism evidence="2 3">
    <name type="scientific">Wickerhamomyces pijperi</name>
    <name type="common">Yeast</name>
    <name type="synonym">Pichia pijperi</name>
    <dbReference type="NCBI Taxonomy" id="599730"/>
    <lineage>
        <taxon>Eukaryota</taxon>
        <taxon>Fungi</taxon>
        <taxon>Dikarya</taxon>
        <taxon>Ascomycota</taxon>
        <taxon>Saccharomycotina</taxon>
        <taxon>Saccharomycetes</taxon>
        <taxon>Phaffomycetales</taxon>
        <taxon>Wickerhamomycetaceae</taxon>
        <taxon>Wickerhamomyces</taxon>
    </lineage>
</organism>
<keyword evidence="3" id="KW-1185">Reference proteome</keyword>
<dbReference type="GO" id="GO:0000070">
    <property type="term" value="P:mitotic sister chromatid segregation"/>
    <property type="evidence" value="ECO:0007669"/>
    <property type="project" value="InterPro"/>
</dbReference>
<dbReference type="Pfam" id="PF08641">
    <property type="entry name" value="Mis14"/>
    <property type="match status" value="1"/>
</dbReference>
<accession>A0A9P8Q562</accession>
<protein>
    <submittedName>
        <fullName evidence="2">Uncharacterized protein</fullName>
    </submittedName>
</protein>
<reference evidence="2" key="2">
    <citation type="submission" date="2021-01" db="EMBL/GenBank/DDBJ databases">
        <authorList>
            <person name="Schikora-Tamarit M.A."/>
        </authorList>
    </citation>
    <scope>NUCLEOTIDE SEQUENCE</scope>
    <source>
        <strain evidence="2">CBS2887</strain>
    </source>
</reference>
<proteinExistence type="predicted"/>
<reference evidence="2" key="1">
    <citation type="journal article" date="2021" name="Open Biol.">
        <title>Shared evolutionary footprints suggest mitochondrial oxidative damage underlies multiple complex I losses in fungi.</title>
        <authorList>
            <person name="Schikora-Tamarit M.A."/>
            <person name="Marcet-Houben M."/>
            <person name="Nosek J."/>
            <person name="Gabaldon T."/>
        </authorList>
    </citation>
    <scope>NUCLEOTIDE SEQUENCE</scope>
    <source>
        <strain evidence="2">CBS2887</strain>
    </source>
</reference>
<comment type="caution">
    <text evidence="2">The sequence shown here is derived from an EMBL/GenBank/DDBJ whole genome shotgun (WGS) entry which is preliminary data.</text>
</comment>
<evidence type="ECO:0000313" key="2">
    <source>
        <dbReference type="EMBL" id="KAH3683200.1"/>
    </source>
</evidence>
<evidence type="ECO:0000313" key="3">
    <source>
        <dbReference type="Proteomes" id="UP000774326"/>
    </source>
</evidence>
<dbReference type="OrthoDB" id="2135762at2759"/>
<feature type="coiled-coil region" evidence="1">
    <location>
        <begin position="98"/>
        <end position="168"/>
    </location>
</feature>